<evidence type="ECO:0000313" key="5">
    <source>
        <dbReference type="Proteomes" id="UP001107558"/>
    </source>
</evidence>
<feature type="chain" id="PRO_5039906333" description="DUF4758 domain-containing protein" evidence="2">
    <location>
        <begin position="21"/>
        <end position="992"/>
    </location>
</feature>
<feature type="region of interest" description="Disordered" evidence="1">
    <location>
        <begin position="60"/>
        <end position="86"/>
    </location>
</feature>
<comment type="caution">
    <text evidence="4">The sequence shown here is derived from an EMBL/GenBank/DDBJ whole genome shotgun (WGS) entry which is preliminary data.</text>
</comment>
<organism evidence="4 5">
    <name type="scientific">Polypedilum vanderplanki</name>
    <name type="common">Sleeping chironomid midge</name>
    <dbReference type="NCBI Taxonomy" id="319348"/>
    <lineage>
        <taxon>Eukaryota</taxon>
        <taxon>Metazoa</taxon>
        <taxon>Ecdysozoa</taxon>
        <taxon>Arthropoda</taxon>
        <taxon>Hexapoda</taxon>
        <taxon>Insecta</taxon>
        <taxon>Pterygota</taxon>
        <taxon>Neoptera</taxon>
        <taxon>Endopterygota</taxon>
        <taxon>Diptera</taxon>
        <taxon>Nematocera</taxon>
        <taxon>Chironomoidea</taxon>
        <taxon>Chironomidae</taxon>
        <taxon>Chironominae</taxon>
        <taxon>Polypedilum</taxon>
        <taxon>Polypedilum</taxon>
    </lineage>
</organism>
<evidence type="ECO:0000313" key="4">
    <source>
        <dbReference type="EMBL" id="KAG5668682.1"/>
    </source>
</evidence>
<feature type="compositionally biased region" description="Polar residues" evidence="1">
    <location>
        <begin position="447"/>
        <end position="461"/>
    </location>
</feature>
<feature type="compositionally biased region" description="Polar residues" evidence="1">
    <location>
        <begin position="399"/>
        <end position="408"/>
    </location>
</feature>
<dbReference type="InterPro" id="IPR031866">
    <property type="entry name" value="DUF4758"/>
</dbReference>
<evidence type="ECO:0000259" key="3">
    <source>
        <dbReference type="Pfam" id="PF15950"/>
    </source>
</evidence>
<evidence type="ECO:0000256" key="2">
    <source>
        <dbReference type="SAM" id="SignalP"/>
    </source>
</evidence>
<feature type="domain" description="DUF4758" evidence="3">
    <location>
        <begin position="233"/>
        <end position="313"/>
    </location>
</feature>
<feature type="signal peptide" evidence="2">
    <location>
        <begin position="1"/>
        <end position="20"/>
    </location>
</feature>
<feature type="region of interest" description="Disordered" evidence="1">
    <location>
        <begin position="134"/>
        <end position="153"/>
    </location>
</feature>
<dbReference type="EMBL" id="JADBJN010000004">
    <property type="protein sequence ID" value="KAG5668682.1"/>
    <property type="molecule type" value="Genomic_DNA"/>
</dbReference>
<dbReference type="AlphaFoldDB" id="A0A9J6BG37"/>
<accession>A0A9J6BG37</accession>
<dbReference type="PANTHER" id="PTHR39072">
    <property type="entry name" value="RE48511P"/>
    <property type="match status" value="1"/>
</dbReference>
<dbReference type="Proteomes" id="UP001107558">
    <property type="component" value="Chromosome 4"/>
</dbReference>
<evidence type="ECO:0000256" key="1">
    <source>
        <dbReference type="SAM" id="MobiDB-lite"/>
    </source>
</evidence>
<gene>
    <name evidence="4" type="ORF">PVAND_016611</name>
</gene>
<keyword evidence="2" id="KW-0732">Signal</keyword>
<reference evidence="4" key="1">
    <citation type="submission" date="2021-03" db="EMBL/GenBank/DDBJ databases">
        <title>Chromosome level genome of the anhydrobiotic midge Polypedilum vanderplanki.</title>
        <authorList>
            <person name="Yoshida Y."/>
            <person name="Kikawada T."/>
            <person name="Gusev O."/>
        </authorList>
    </citation>
    <scope>NUCLEOTIDE SEQUENCE</scope>
    <source>
        <strain evidence="4">NIAS01</strain>
        <tissue evidence="4">Whole body or cell culture</tissue>
    </source>
</reference>
<protein>
    <recommendedName>
        <fullName evidence="3">DUF4758 domain-containing protein</fullName>
    </recommendedName>
</protein>
<feature type="compositionally biased region" description="Polar residues" evidence="1">
    <location>
        <begin position="471"/>
        <end position="484"/>
    </location>
</feature>
<keyword evidence="5" id="KW-1185">Reference proteome</keyword>
<proteinExistence type="predicted"/>
<sequence length="992" mass="108477">MRFLQTPFLLLFALIISTNANDDIFVQPTASVQLITQNVYGFADFTTTIGNTVMIFSPSSVPAAPEPPKEIPPTTEETTEQPTTSTIETKPIAETPPEAEIMPSKTIVESSSSSETKEQPQIINSVVQVIEEVPTPATKKPKKKKPKTTTTTANPIPFEVKAITAVTPEPPKVVLPAKPAVNVEKFIVEPVKSVEVIEEDTEEPQHEDDEDEIVLQDGNTISEPEYDFLSRQPTEFIEETYRVVNLKPSVVKKPKTSAKTSNKQNPEVIHPTGLVTKSGGTVINNGVTTVHETSVIGTYISGKYAQVLQSTSSIINNAAKPKISPSSTLRILKTAAPSLNKTPKYVSNEDDLPNDGQPLTRTSRRPGQAPSSFKNRIQNRKDSFVSEEIVTPSPPLSGKKTTSSSRRQNGFGKGKSAQKQTVATVSAEPVTTAYSSRRNKSTRKAFQPSTVQQIVAQTQDAGNRRFKPKISPSQVDSEEQQSTSLYKFKLNRTPGRWQYKTTPKPRVTIRKLGGEIQKDALEVLAVTPSIDGSLGNDIANAKVDLDVDLDGSGSVNGDVLDDANNGAADNRIEKKLPIETIRVEISTPADFSDTYYEIATIKSPYTFQVGANKNTRYITVTSTFEKTLDPEPTATSVLTEPLTENILAPTSHIDKEHNLLETSIATLPALHLNDDQATPPLETVTETFSTTQILLKTHILPVVKEQNTTSYTLIQTYHVTRLVTATKTLPPTDLYQFVPSKTLNEFNSKLDEAGSELHLELEFGDENEHDEEDVVKKVALPEDLDLANIGSDFDLSEVDKLKIKARPKTTKAPAKKKEETTSNPLGLTPEQLAILRLLNPAAVPNVITTSKPIIKVSTVYESHVLPITNGASTFFSTISRPIATVTKTDYELATSVIAPVTPPPINPLLQLQQQQQQFQIQSTPVVAQAIVTETDSKVLKLTFGARTAYTTLYNTRVVPTMVTSYVTQSIPVQASAFPGFYPAPYPPFPFVG</sequence>
<name>A0A9J6BG37_POLVA</name>
<dbReference type="Pfam" id="PF15950">
    <property type="entry name" value="DUF4758"/>
    <property type="match status" value="1"/>
</dbReference>
<dbReference type="OrthoDB" id="6430068at2759"/>
<feature type="compositionally biased region" description="Low complexity" evidence="1">
    <location>
        <begin position="72"/>
        <end position="86"/>
    </location>
</feature>
<feature type="region of interest" description="Disordered" evidence="1">
    <location>
        <begin position="340"/>
        <end position="484"/>
    </location>
</feature>
<dbReference type="PANTHER" id="PTHR39072:SF3">
    <property type="entry name" value="RE48511P"/>
    <property type="match status" value="1"/>
</dbReference>
<feature type="region of interest" description="Disordered" evidence="1">
    <location>
        <begin position="254"/>
        <end position="273"/>
    </location>
</feature>